<feature type="domain" description="Transcription regulator TrmB N-terminal" evidence="2">
    <location>
        <begin position="10"/>
        <end position="76"/>
    </location>
</feature>
<comment type="caution">
    <text evidence="4">The sequence shown here is derived from an EMBL/GenBank/DDBJ whole genome shotgun (WGS) entry which is preliminary data.</text>
</comment>
<dbReference type="Proteomes" id="UP001596328">
    <property type="component" value="Unassembled WGS sequence"/>
</dbReference>
<dbReference type="InterPro" id="IPR036388">
    <property type="entry name" value="WH-like_DNA-bd_sf"/>
</dbReference>
<comment type="similarity">
    <text evidence="1">Belongs to the transcriptional regulator TrmB family.</text>
</comment>
<dbReference type="InterPro" id="IPR021586">
    <property type="entry name" value="Tscrpt_reg_TrmB_C"/>
</dbReference>
<dbReference type="PANTHER" id="PTHR34293:SF1">
    <property type="entry name" value="HTH-TYPE TRANSCRIPTIONAL REGULATOR TRMBL2"/>
    <property type="match status" value="1"/>
</dbReference>
<protein>
    <submittedName>
        <fullName evidence="4">TrmB family transcriptional regulator</fullName>
    </submittedName>
</protein>
<dbReference type="InterPro" id="IPR002831">
    <property type="entry name" value="Tscrpt_reg_TrmB_N"/>
</dbReference>
<dbReference type="InterPro" id="IPR036390">
    <property type="entry name" value="WH_DNA-bd_sf"/>
</dbReference>
<sequence length="362" mass="40900">MKTEQLRGALQSAGVTQYEADAYIALLERGSAAAVEVAEASGVPQARIYDVLRNLANKGYIETYEEGTLKAHANDPKTVVEDLEDYAETITTAASEIQERWQEPDIEKSKVSVVSQPRTVYDRARAWIKEAETEIQIALTPKQLDDLHDVLCDAYQRDVVVKLTLTPPSDTTLPVEEFSDRFENCVYEARYRDLPTPFVLLVDRTNVCFAPEASLPTASQYGVIVQDYSLSRVFDWFFQTALWTHWTVVYSTRTQSLPATYTNIRECIRHMKPLFDDGKRVVLTVEGHYREDGNPIELMGEVTNIVYADPYVEGESPPLETFISEAQITLDADGKSYKVGGWGALMEDIEAERFTVELIDNR</sequence>
<accession>A0ABD5RUW9</accession>
<proteinExistence type="inferred from homology"/>
<keyword evidence="5" id="KW-1185">Reference proteome</keyword>
<evidence type="ECO:0000313" key="4">
    <source>
        <dbReference type="EMBL" id="MFC6723173.1"/>
    </source>
</evidence>
<evidence type="ECO:0000256" key="1">
    <source>
        <dbReference type="ARBA" id="ARBA00007287"/>
    </source>
</evidence>
<dbReference type="AlphaFoldDB" id="A0ABD5RUW9"/>
<evidence type="ECO:0000313" key="5">
    <source>
        <dbReference type="Proteomes" id="UP001596328"/>
    </source>
</evidence>
<dbReference type="InterPro" id="IPR051797">
    <property type="entry name" value="TrmB-like"/>
</dbReference>
<dbReference type="SUPFAM" id="SSF159071">
    <property type="entry name" value="TrmB C-terminal domain-like"/>
    <property type="match status" value="1"/>
</dbReference>
<dbReference type="SUPFAM" id="SSF46785">
    <property type="entry name" value="Winged helix' DNA-binding domain"/>
    <property type="match status" value="1"/>
</dbReference>
<name>A0ABD5RUW9_9EURY</name>
<organism evidence="4 5">
    <name type="scientific">Halobium palmae</name>
    <dbReference type="NCBI Taxonomy" id="1776492"/>
    <lineage>
        <taxon>Archaea</taxon>
        <taxon>Methanobacteriati</taxon>
        <taxon>Methanobacteriota</taxon>
        <taxon>Stenosarchaea group</taxon>
        <taxon>Halobacteria</taxon>
        <taxon>Halobacteriales</taxon>
        <taxon>Haloferacaceae</taxon>
        <taxon>Halobium</taxon>
    </lineage>
</organism>
<dbReference type="EMBL" id="JBHSWU010000006">
    <property type="protein sequence ID" value="MFC6723173.1"/>
    <property type="molecule type" value="Genomic_DNA"/>
</dbReference>
<dbReference type="Pfam" id="PF01978">
    <property type="entry name" value="TrmB"/>
    <property type="match status" value="1"/>
</dbReference>
<gene>
    <name evidence="4" type="ORF">ACFQE1_01950</name>
</gene>
<dbReference type="Pfam" id="PF11495">
    <property type="entry name" value="Regulator_TrmB"/>
    <property type="match status" value="1"/>
</dbReference>
<evidence type="ECO:0000259" key="2">
    <source>
        <dbReference type="Pfam" id="PF01978"/>
    </source>
</evidence>
<dbReference type="PANTHER" id="PTHR34293">
    <property type="entry name" value="HTH-TYPE TRANSCRIPTIONAL REGULATOR TRMBL2"/>
    <property type="match status" value="1"/>
</dbReference>
<dbReference type="Gene3D" id="1.10.10.10">
    <property type="entry name" value="Winged helix-like DNA-binding domain superfamily/Winged helix DNA-binding domain"/>
    <property type="match status" value="1"/>
</dbReference>
<feature type="domain" description="Transcription regulator TrmB C-terminal" evidence="3">
    <location>
        <begin position="111"/>
        <end position="357"/>
    </location>
</feature>
<evidence type="ECO:0000259" key="3">
    <source>
        <dbReference type="Pfam" id="PF11495"/>
    </source>
</evidence>
<reference evidence="4 5" key="1">
    <citation type="journal article" date="2019" name="Int. J. Syst. Evol. Microbiol.">
        <title>The Global Catalogue of Microorganisms (GCM) 10K type strain sequencing project: providing services to taxonomists for standard genome sequencing and annotation.</title>
        <authorList>
            <consortium name="The Broad Institute Genomics Platform"/>
            <consortium name="The Broad Institute Genome Sequencing Center for Infectious Disease"/>
            <person name="Wu L."/>
            <person name="Ma J."/>
        </authorList>
    </citation>
    <scope>NUCLEOTIDE SEQUENCE [LARGE SCALE GENOMIC DNA]</scope>
    <source>
        <strain evidence="4 5">NBRC 111368</strain>
    </source>
</reference>